<evidence type="ECO:0000313" key="2">
    <source>
        <dbReference type="Proteomes" id="UP001479606"/>
    </source>
</evidence>
<proteinExistence type="predicted"/>
<dbReference type="Proteomes" id="UP001479606">
    <property type="component" value="Unassembled WGS sequence"/>
</dbReference>
<protein>
    <recommendedName>
        <fullName evidence="3">DUF4595 domain-containing protein</fullName>
    </recommendedName>
</protein>
<dbReference type="RefSeq" id="WP_342301056.1">
    <property type="nucleotide sequence ID" value="NZ_JBCEVZ010000081.1"/>
</dbReference>
<dbReference type="EMBL" id="JBCEVZ010000081">
    <property type="protein sequence ID" value="MEL5996572.1"/>
    <property type="molecule type" value="Genomic_DNA"/>
</dbReference>
<evidence type="ECO:0008006" key="3">
    <source>
        <dbReference type="Google" id="ProtNLM"/>
    </source>
</evidence>
<accession>A0ABU9M0L1</accession>
<organism evidence="1 2">
    <name type="scientific">Hymenobacter segetis</name>
    <dbReference type="NCBI Taxonomy" id="2025509"/>
    <lineage>
        <taxon>Bacteria</taxon>
        <taxon>Pseudomonadati</taxon>
        <taxon>Bacteroidota</taxon>
        <taxon>Cytophagia</taxon>
        <taxon>Cytophagales</taxon>
        <taxon>Hymenobacteraceae</taxon>
        <taxon>Hymenobacter</taxon>
    </lineage>
</organism>
<gene>
    <name evidence="1" type="ORF">AAFH49_20350</name>
</gene>
<comment type="caution">
    <text evidence="1">The sequence shown here is derived from an EMBL/GenBank/DDBJ whole genome shotgun (WGS) entry which is preliminary data.</text>
</comment>
<name>A0ABU9M0L1_9BACT</name>
<sequence length="316" mass="36012">MRTVTVVRQIDGFGPDTSEHFELDRRGNKIRIDQAHGGQSRLQRFDKHSRQVELVLTAVPSFPVSTRIVYDAQTKVNTSYLTVQNSAPVLWQQAQEYRRGDTTVTEAIFNPIPGLKANETHRLLSLMYPTGGDTLRLESIGYNQSDEPVDFSAIYIISRHGKTIENGHINYSQPQAGALAKPVVPAAVLRLSRQQRGRCIPDTRNEYDQRGQLIQSISLFEPRRAERQAQPGAGSLMTVSDSPFSSFTTRYTRLPDGRVKRQEQLLQVQPGKTVDERLLRPIYTEYEYGANGLLLRKTDNRSYNQLNVYEVKYTYY</sequence>
<evidence type="ECO:0000313" key="1">
    <source>
        <dbReference type="EMBL" id="MEL5996572.1"/>
    </source>
</evidence>
<keyword evidence="2" id="KW-1185">Reference proteome</keyword>
<reference evidence="1 2" key="1">
    <citation type="journal article" date="2018" name="Arch. Microbiol.">
        <title>Hymenobacter segetis sp. nov., isolated from soil.</title>
        <authorList>
            <person name="Ten L.N."/>
            <person name="Lim S.J."/>
            <person name="Kim B.O."/>
            <person name="Kang I.K."/>
            <person name="Jung H.Y."/>
        </authorList>
    </citation>
    <scope>NUCLEOTIDE SEQUENCE [LARGE SCALE GENOMIC DNA]</scope>
    <source>
        <strain evidence="1 2">S7-3-11</strain>
    </source>
</reference>